<dbReference type="SMART" id="SM00650">
    <property type="entry name" value="rADc"/>
    <property type="match status" value="1"/>
</dbReference>
<evidence type="ECO:0000256" key="3">
    <source>
        <dbReference type="ARBA" id="ARBA00022691"/>
    </source>
</evidence>
<dbReference type="RefSeq" id="WP_192732659.1">
    <property type="nucleotide sequence ID" value="NZ_BAAAVL010000004.1"/>
</dbReference>
<keyword evidence="3" id="KW-0949">S-adenosyl-L-methionine</keyword>
<dbReference type="InterPro" id="IPR020598">
    <property type="entry name" value="rRNA_Ade_methylase_Trfase_N"/>
</dbReference>
<dbReference type="InterPro" id="IPR001737">
    <property type="entry name" value="KsgA/Erm"/>
</dbReference>
<dbReference type="CDD" id="cd02440">
    <property type="entry name" value="AdoMet_MTases"/>
    <property type="match status" value="1"/>
</dbReference>
<keyword evidence="2" id="KW-0808">Transferase</keyword>
<evidence type="ECO:0000313" key="6">
    <source>
        <dbReference type="EMBL" id="MBE1509162.1"/>
    </source>
</evidence>
<proteinExistence type="predicted"/>
<dbReference type="InterPro" id="IPR029063">
    <property type="entry name" value="SAM-dependent_MTases_sf"/>
</dbReference>
<evidence type="ECO:0000259" key="5">
    <source>
        <dbReference type="SMART" id="SM00650"/>
    </source>
</evidence>
<protein>
    <submittedName>
        <fullName evidence="6">Phospholipid N-methyltransferase</fullName>
    </submittedName>
</protein>
<evidence type="ECO:0000256" key="4">
    <source>
        <dbReference type="ARBA" id="ARBA00022884"/>
    </source>
</evidence>
<feature type="domain" description="Ribosomal RNA adenine methylase transferase N-terminal" evidence="5">
    <location>
        <begin position="30"/>
        <end position="188"/>
    </location>
</feature>
<organism evidence="6 7">
    <name type="scientific">Rhizobium viscosum</name>
    <name type="common">Arthrobacter viscosus</name>
    <dbReference type="NCBI Taxonomy" id="1673"/>
    <lineage>
        <taxon>Bacteria</taxon>
        <taxon>Pseudomonadati</taxon>
        <taxon>Pseudomonadota</taxon>
        <taxon>Alphaproteobacteria</taxon>
        <taxon>Hyphomicrobiales</taxon>
        <taxon>Rhizobiaceae</taxon>
        <taxon>Rhizobium/Agrobacterium group</taxon>
        <taxon>Rhizobium</taxon>
    </lineage>
</organism>
<reference evidence="6 7" key="1">
    <citation type="submission" date="2020-10" db="EMBL/GenBank/DDBJ databases">
        <title>Sequencing the genomes of 1000 actinobacteria strains.</title>
        <authorList>
            <person name="Klenk H.-P."/>
        </authorList>
    </citation>
    <scope>NUCLEOTIDE SEQUENCE [LARGE SCALE GENOMIC DNA]</scope>
    <source>
        <strain evidence="6 7">DSM 7307</strain>
    </source>
</reference>
<dbReference type="EMBL" id="JADBEC010000002">
    <property type="protein sequence ID" value="MBE1509162.1"/>
    <property type="molecule type" value="Genomic_DNA"/>
</dbReference>
<gene>
    <name evidence="6" type="ORF">H4W29_006407</name>
</gene>
<dbReference type="Pfam" id="PF00398">
    <property type="entry name" value="RrnaAD"/>
    <property type="match status" value="1"/>
</dbReference>
<sequence length="189" mass="20397">MQQPPLAAFFSALLAEPRKIGAIVPSGGRLARLMTSEIEPSAGKVLELGPGTGVFTEALLKRGLPARDLTLVELETRFIARLQQRFPDVTILQRDACELSACKAELGPQAAIVSGLPFRNMPIEVITAIVGGGFSLLERGGAFYQFTYGQSCSVPPDVLAELGLRAERLGRVRLNIPPASVFRISRRPE</sequence>
<evidence type="ECO:0000313" key="7">
    <source>
        <dbReference type="Proteomes" id="UP000620262"/>
    </source>
</evidence>
<accession>A0ABR9J147</accession>
<comment type="caution">
    <text evidence="6">The sequence shown here is derived from an EMBL/GenBank/DDBJ whole genome shotgun (WGS) entry which is preliminary data.</text>
</comment>
<keyword evidence="1" id="KW-0489">Methyltransferase</keyword>
<keyword evidence="7" id="KW-1185">Reference proteome</keyword>
<evidence type="ECO:0000256" key="1">
    <source>
        <dbReference type="ARBA" id="ARBA00022603"/>
    </source>
</evidence>
<keyword evidence="4" id="KW-0694">RNA-binding</keyword>
<dbReference type="SUPFAM" id="SSF53335">
    <property type="entry name" value="S-adenosyl-L-methionine-dependent methyltransferases"/>
    <property type="match status" value="1"/>
</dbReference>
<name>A0ABR9J147_RHIVS</name>
<evidence type="ECO:0000256" key="2">
    <source>
        <dbReference type="ARBA" id="ARBA00022679"/>
    </source>
</evidence>
<dbReference type="Gene3D" id="3.40.50.150">
    <property type="entry name" value="Vaccinia Virus protein VP39"/>
    <property type="match status" value="1"/>
</dbReference>
<dbReference type="Proteomes" id="UP000620262">
    <property type="component" value="Unassembled WGS sequence"/>
</dbReference>
<dbReference type="PANTHER" id="PTHR11727">
    <property type="entry name" value="DIMETHYLADENOSINE TRANSFERASE"/>
    <property type="match status" value="1"/>
</dbReference>
<dbReference type="PANTHER" id="PTHR11727:SF14">
    <property type="entry name" value="BLL8166 PROTEIN"/>
    <property type="match status" value="1"/>
</dbReference>